<comment type="cofactor">
    <cofactor evidence="1">
        <name>Zn(2+)</name>
        <dbReference type="ChEBI" id="CHEBI:29105"/>
    </cofactor>
</comment>
<dbReference type="STRING" id="7070.D6WMM2"/>
<evidence type="ECO:0000256" key="5">
    <source>
        <dbReference type="ARBA" id="ARBA00022723"/>
    </source>
</evidence>
<accession>D6WMM2</accession>
<dbReference type="EMBL" id="KQ971343">
    <property type="protein sequence ID" value="EFA03280.2"/>
    <property type="molecule type" value="Genomic_DNA"/>
</dbReference>
<keyword evidence="7" id="KW-0862">Zinc</keyword>
<evidence type="ECO:0000256" key="8">
    <source>
        <dbReference type="ARBA" id="ARBA00023049"/>
    </source>
</evidence>
<dbReference type="Proteomes" id="UP000007266">
    <property type="component" value="Linkage group 5"/>
</dbReference>
<organism evidence="13 14">
    <name type="scientific">Tribolium castaneum</name>
    <name type="common">Red flour beetle</name>
    <dbReference type="NCBI Taxonomy" id="7070"/>
    <lineage>
        <taxon>Eukaryota</taxon>
        <taxon>Metazoa</taxon>
        <taxon>Ecdysozoa</taxon>
        <taxon>Arthropoda</taxon>
        <taxon>Hexapoda</taxon>
        <taxon>Insecta</taxon>
        <taxon>Pterygota</taxon>
        <taxon>Neoptera</taxon>
        <taxon>Endopterygota</taxon>
        <taxon>Coleoptera</taxon>
        <taxon>Polyphaga</taxon>
        <taxon>Cucujiformia</taxon>
        <taxon>Tenebrionidae</taxon>
        <taxon>Tenebrionidae incertae sedis</taxon>
        <taxon>Tribolium</taxon>
    </lineage>
</organism>
<evidence type="ECO:0000256" key="1">
    <source>
        <dbReference type="ARBA" id="ARBA00001947"/>
    </source>
</evidence>
<reference evidence="13 14" key="1">
    <citation type="journal article" date="2008" name="Nature">
        <title>The genome of the model beetle and pest Tribolium castaneum.</title>
        <authorList>
            <consortium name="Tribolium Genome Sequencing Consortium"/>
            <person name="Richards S."/>
            <person name="Gibbs R.A."/>
            <person name="Weinstock G.M."/>
            <person name="Brown S.J."/>
            <person name="Denell R."/>
            <person name="Beeman R.W."/>
            <person name="Gibbs R."/>
            <person name="Beeman R.W."/>
            <person name="Brown S.J."/>
            <person name="Bucher G."/>
            <person name="Friedrich M."/>
            <person name="Grimmelikhuijzen C.J."/>
            <person name="Klingler M."/>
            <person name="Lorenzen M."/>
            <person name="Richards S."/>
            <person name="Roth S."/>
            <person name="Schroder R."/>
            <person name="Tautz D."/>
            <person name="Zdobnov E.M."/>
            <person name="Muzny D."/>
            <person name="Gibbs R.A."/>
            <person name="Weinstock G.M."/>
            <person name="Attaway T."/>
            <person name="Bell S."/>
            <person name="Buhay C.J."/>
            <person name="Chandrabose M.N."/>
            <person name="Chavez D."/>
            <person name="Clerk-Blankenburg K.P."/>
            <person name="Cree A."/>
            <person name="Dao M."/>
            <person name="Davis C."/>
            <person name="Chacko J."/>
            <person name="Dinh H."/>
            <person name="Dugan-Rocha S."/>
            <person name="Fowler G."/>
            <person name="Garner T.T."/>
            <person name="Garnes J."/>
            <person name="Gnirke A."/>
            <person name="Hawes A."/>
            <person name="Hernandez J."/>
            <person name="Hines S."/>
            <person name="Holder M."/>
            <person name="Hume J."/>
            <person name="Jhangiani S.N."/>
            <person name="Joshi V."/>
            <person name="Khan Z.M."/>
            <person name="Jackson L."/>
            <person name="Kovar C."/>
            <person name="Kowis A."/>
            <person name="Lee S."/>
            <person name="Lewis L.R."/>
            <person name="Margolis J."/>
            <person name="Morgan M."/>
            <person name="Nazareth L.V."/>
            <person name="Nguyen N."/>
            <person name="Okwuonu G."/>
            <person name="Parker D."/>
            <person name="Richards S."/>
            <person name="Ruiz S.J."/>
            <person name="Santibanez J."/>
            <person name="Savard J."/>
            <person name="Scherer S.E."/>
            <person name="Schneider B."/>
            <person name="Sodergren E."/>
            <person name="Tautz D."/>
            <person name="Vattahil S."/>
            <person name="Villasana D."/>
            <person name="White C.S."/>
            <person name="Wright R."/>
            <person name="Park Y."/>
            <person name="Beeman R.W."/>
            <person name="Lord J."/>
            <person name="Oppert B."/>
            <person name="Lorenzen M."/>
            <person name="Brown S."/>
            <person name="Wang L."/>
            <person name="Savard J."/>
            <person name="Tautz D."/>
            <person name="Richards S."/>
            <person name="Weinstock G."/>
            <person name="Gibbs R.A."/>
            <person name="Liu Y."/>
            <person name="Worley K."/>
            <person name="Weinstock G."/>
            <person name="Elsik C.G."/>
            <person name="Reese J.T."/>
            <person name="Elhaik E."/>
            <person name="Landan G."/>
            <person name="Graur D."/>
            <person name="Arensburger P."/>
            <person name="Atkinson P."/>
            <person name="Beeman R.W."/>
            <person name="Beidler J."/>
            <person name="Brown S.J."/>
            <person name="Demuth J.P."/>
            <person name="Drury D.W."/>
            <person name="Du Y.Z."/>
            <person name="Fujiwara H."/>
            <person name="Lorenzen M."/>
            <person name="Maselli V."/>
            <person name="Osanai M."/>
            <person name="Park Y."/>
            <person name="Robertson H.M."/>
            <person name="Tu Z."/>
            <person name="Wang J.J."/>
            <person name="Wang S."/>
            <person name="Richards S."/>
            <person name="Song H."/>
            <person name="Zhang L."/>
            <person name="Sodergren E."/>
            <person name="Werner D."/>
            <person name="Stanke M."/>
            <person name="Morgenstern B."/>
            <person name="Solovyev V."/>
            <person name="Kosarev P."/>
            <person name="Brown G."/>
            <person name="Chen H.C."/>
            <person name="Ermolaeva O."/>
            <person name="Hlavina W."/>
            <person name="Kapustin Y."/>
            <person name="Kiryutin B."/>
            <person name="Kitts P."/>
            <person name="Maglott D."/>
            <person name="Pruitt K."/>
            <person name="Sapojnikov V."/>
            <person name="Souvorov A."/>
            <person name="Mackey A.J."/>
            <person name="Waterhouse R.M."/>
            <person name="Wyder S."/>
            <person name="Zdobnov E.M."/>
            <person name="Zdobnov E.M."/>
            <person name="Wyder S."/>
            <person name="Kriventseva E.V."/>
            <person name="Kadowaki T."/>
            <person name="Bork P."/>
            <person name="Aranda M."/>
            <person name="Bao R."/>
            <person name="Beermann A."/>
            <person name="Berns N."/>
            <person name="Bolognesi R."/>
            <person name="Bonneton F."/>
            <person name="Bopp D."/>
            <person name="Brown S.J."/>
            <person name="Bucher G."/>
            <person name="Butts T."/>
            <person name="Chaumot A."/>
            <person name="Denell R.E."/>
            <person name="Ferrier D.E."/>
            <person name="Friedrich M."/>
            <person name="Gordon C.M."/>
            <person name="Jindra M."/>
            <person name="Klingler M."/>
            <person name="Lan Q."/>
            <person name="Lattorff H.M."/>
            <person name="Laudet V."/>
            <person name="von Levetsow C."/>
            <person name="Liu Z."/>
            <person name="Lutz R."/>
            <person name="Lynch J.A."/>
            <person name="da Fonseca R.N."/>
            <person name="Posnien N."/>
            <person name="Reuter R."/>
            <person name="Roth S."/>
            <person name="Savard J."/>
            <person name="Schinko J.B."/>
            <person name="Schmitt C."/>
            <person name="Schoppmeier M."/>
            <person name="Schroder R."/>
            <person name="Shippy T.D."/>
            <person name="Simonnet F."/>
            <person name="Marques-Souza H."/>
            <person name="Tautz D."/>
            <person name="Tomoyasu Y."/>
            <person name="Trauner J."/>
            <person name="Van der Zee M."/>
            <person name="Vervoort M."/>
            <person name="Wittkopp N."/>
            <person name="Wimmer E.A."/>
            <person name="Yang X."/>
            <person name="Jones A.K."/>
            <person name="Sattelle D.B."/>
            <person name="Ebert P.R."/>
            <person name="Nelson D."/>
            <person name="Scott J.G."/>
            <person name="Beeman R.W."/>
            <person name="Muthukrishnan S."/>
            <person name="Kramer K.J."/>
            <person name="Arakane Y."/>
            <person name="Beeman R.W."/>
            <person name="Zhu Q."/>
            <person name="Hogenkamp D."/>
            <person name="Dixit R."/>
            <person name="Oppert B."/>
            <person name="Jiang H."/>
            <person name="Zou Z."/>
            <person name="Marshall J."/>
            <person name="Elpidina E."/>
            <person name="Vinokurov K."/>
            <person name="Oppert C."/>
            <person name="Zou Z."/>
            <person name="Evans J."/>
            <person name="Lu Z."/>
            <person name="Zhao P."/>
            <person name="Sumathipala N."/>
            <person name="Altincicek B."/>
            <person name="Vilcinskas A."/>
            <person name="Williams M."/>
            <person name="Hultmark D."/>
            <person name="Hetru C."/>
            <person name="Jiang H."/>
            <person name="Grimmelikhuijzen C.J."/>
            <person name="Hauser F."/>
            <person name="Cazzamali G."/>
            <person name="Williamson M."/>
            <person name="Park Y."/>
            <person name="Li B."/>
            <person name="Tanaka Y."/>
            <person name="Predel R."/>
            <person name="Neupert S."/>
            <person name="Schachtner J."/>
            <person name="Verleyen P."/>
            <person name="Raible F."/>
            <person name="Bork P."/>
            <person name="Friedrich M."/>
            <person name="Walden K.K."/>
            <person name="Robertson H.M."/>
            <person name="Angeli S."/>
            <person name="Foret S."/>
            <person name="Bucher G."/>
            <person name="Schuetz S."/>
            <person name="Maleszka R."/>
            <person name="Wimmer E.A."/>
            <person name="Beeman R.W."/>
            <person name="Lorenzen M."/>
            <person name="Tomoyasu Y."/>
            <person name="Miller S.C."/>
            <person name="Grossmann D."/>
            <person name="Bucher G."/>
        </authorList>
    </citation>
    <scope>NUCLEOTIDE SEQUENCE [LARGE SCALE GENOMIC DNA]</scope>
    <source>
        <strain evidence="13 14">Georgia GA2</strain>
    </source>
</reference>
<proteinExistence type="inferred from homology"/>
<gene>
    <name evidence="13" type="primary">AUGUSTUS-3.0.2_13215</name>
    <name evidence="13" type="ORF">TcasGA2_TC013215</name>
</gene>
<sequence>MTKGSYSVGDNDHQPSRRDTSYKSFICVLLIFLFICLIILLAAIGWGSGHGRNNLEKTPKETSNQRDSQVEVLERKRSQQSNNTFEKLIVAETTTFVNKIVNTIPESTTEKLEKKILRDKEWPITRPVEESTTKIFESVTTITTPEATTEENVVTSTDSVVVTKLEKLDTTQVTLNVTKGQGFVETTTSDYETTDEISNQNVSTVTQNLAKETEFSETTTLEYGTTEEISGQNVSTVAQNVSKTAKLVDNTFSETTTEMFTQNVTTEVSIMESEAITEPTPQKTPSALTKSSNPVCESVICKTTSSRILSMMNHSADPCDDFYEFACGRMYEIEEESVEFHDREMLTNQLALIIDSSPKYLKDFKQFYQTCLQHEDDFNYRPRMNKLEVLLNEVGEFHFGDDSAEVDLTDLVAQLLLRQSMPLFDVGLDVDKHTSKLILQLTLPQQSFLRTGTNNWSGLSHLKNQCLKKQIGLIRGLISTFIEFLMRELAAFQNLTPEVLFKEIVATRQNIEFEVLNNLDSLPSPADILRQFIQKQYEVRKLSDLKFHYPVLDWIRLFQIMTGRQIAENTTIQIYFSDYFKQIFASLARIDKKKLNNALLAIHAYDLYINTVVPKEKNTREKFCTDLAKQLFPEVWSQLVHSSAKDREKLNGQVGGIFGVLKTHFCKKLLTAEWIDDDTRTAIVNKCNNLNLVFFTPCDEATIVDNYEDLNVTSNFQGNLINSLVHFKQRVYSTQGTPISAKTIFSYFVDPLDTKPLTFYSNPLIAVPLGLMRKAPQGLPDYLTMTRVGFSLARQIARHFDPTGMTYGVKLKSFSKSTYSEFVETMKNLMDYSSPRLFEGRNISFSLNGLLSVNERIVDNTAFRLVFDSLNLQPDQDILPWISAQYSREKIAFIATAQEFCTKTTILDFMLQVFEKRHLPAVLRVENIMGNSEDLANKFACPDGSGMDFYVKLQFPYLTKVEEEYEDEEQLQQNK</sequence>
<dbReference type="Gene3D" id="1.10.1380.10">
    <property type="entry name" value="Neutral endopeptidase , domain2"/>
    <property type="match status" value="1"/>
</dbReference>
<dbReference type="Gene3D" id="3.40.390.10">
    <property type="entry name" value="Collagenase (Catalytic Domain)"/>
    <property type="match status" value="1"/>
</dbReference>
<evidence type="ECO:0000256" key="10">
    <source>
        <dbReference type="SAM" id="Phobius"/>
    </source>
</evidence>
<evidence type="ECO:0000256" key="9">
    <source>
        <dbReference type="SAM" id="MobiDB-lite"/>
    </source>
</evidence>
<feature type="domain" description="Peptidase M13 C-terminal" evidence="11">
    <location>
        <begin position="777"/>
        <end position="947"/>
    </location>
</feature>
<dbReference type="eggNOG" id="KOG3624">
    <property type="taxonomic scope" value="Eukaryota"/>
</dbReference>
<evidence type="ECO:0000313" key="14">
    <source>
        <dbReference type="Proteomes" id="UP000007266"/>
    </source>
</evidence>
<dbReference type="OMA" id="DQSYRSC"/>
<keyword evidence="5" id="KW-0479">Metal-binding</keyword>
<feature type="compositionally biased region" description="Basic and acidic residues" evidence="9">
    <location>
        <begin position="53"/>
        <end position="77"/>
    </location>
</feature>
<protein>
    <submittedName>
        <fullName evidence="13">Neprilysin-2-like Protein</fullName>
    </submittedName>
</protein>
<evidence type="ECO:0000256" key="7">
    <source>
        <dbReference type="ARBA" id="ARBA00022833"/>
    </source>
</evidence>
<dbReference type="PROSITE" id="PS51885">
    <property type="entry name" value="NEPRILYSIN"/>
    <property type="match status" value="1"/>
</dbReference>
<keyword evidence="8" id="KW-0482">Metalloprotease</keyword>
<dbReference type="AlphaFoldDB" id="D6WMM2"/>
<dbReference type="GO" id="GO:0005886">
    <property type="term" value="C:plasma membrane"/>
    <property type="evidence" value="ECO:0000318"/>
    <property type="project" value="GO_Central"/>
</dbReference>
<feature type="transmembrane region" description="Helical" evidence="10">
    <location>
        <begin position="25"/>
        <end position="47"/>
    </location>
</feature>
<dbReference type="InterPro" id="IPR042089">
    <property type="entry name" value="Peptidase_M13_dom_2"/>
</dbReference>
<dbReference type="SUPFAM" id="SSF55486">
    <property type="entry name" value="Metalloproteases ('zincins'), catalytic domain"/>
    <property type="match status" value="1"/>
</dbReference>
<dbReference type="InterPro" id="IPR018497">
    <property type="entry name" value="Peptidase_M13_C"/>
</dbReference>
<dbReference type="HOGENOM" id="CLU_305100_0_0_1"/>
<keyword evidence="10" id="KW-1133">Transmembrane helix</keyword>
<keyword evidence="6" id="KW-0378">Hydrolase</keyword>
<evidence type="ECO:0000313" key="13">
    <source>
        <dbReference type="EMBL" id="EFA03280.2"/>
    </source>
</evidence>
<dbReference type="InterPro" id="IPR024079">
    <property type="entry name" value="MetalloPept_cat_dom_sf"/>
</dbReference>
<dbReference type="PANTHER" id="PTHR11733:SF229">
    <property type="entry name" value="NEPRILYSIN-2-LIKE PROTEIN"/>
    <property type="match status" value="1"/>
</dbReference>
<comment type="similarity">
    <text evidence="3">Belongs to the peptidase M13 family.</text>
</comment>
<dbReference type="GO" id="GO:0046872">
    <property type="term" value="F:metal ion binding"/>
    <property type="evidence" value="ECO:0007669"/>
    <property type="project" value="UniProtKB-KW"/>
</dbReference>
<dbReference type="Pfam" id="PF05649">
    <property type="entry name" value="Peptidase_M13_N"/>
    <property type="match status" value="1"/>
</dbReference>
<feature type="region of interest" description="Disordered" evidence="9">
    <location>
        <begin position="53"/>
        <end position="78"/>
    </location>
</feature>
<dbReference type="InterPro" id="IPR008753">
    <property type="entry name" value="Peptidase_M13_N"/>
</dbReference>
<dbReference type="PANTHER" id="PTHR11733">
    <property type="entry name" value="ZINC METALLOPROTEASE FAMILY M13 NEPRILYSIN-RELATED"/>
    <property type="match status" value="1"/>
</dbReference>
<feature type="domain" description="Peptidase M13 N-terminal" evidence="12">
    <location>
        <begin position="318"/>
        <end position="692"/>
    </location>
</feature>
<dbReference type="InParanoid" id="D6WMM2"/>
<dbReference type="GO" id="GO:0004222">
    <property type="term" value="F:metalloendopeptidase activity"/>
    <property type="evidence" value="ECO:0000318"/>
    <property type="project" value="GO_Central"/>
</dbReference>
<dbReference type="Pfam" id="PF01431">
    <property type="entry name" value="Peptidase_M13"/>
    <property type="match status" value="1"/>
</dbReference>
<evidence type="ECO:0000256" key="4">
    <source>
        <dbReference type="ARBA" id="ARBA00022670"/>
    </source>
</evidence>
<evidence type="ECO:0000256" key="3">
    <source>
        <dbReference type="ARBA" id="ARBA00007357"/>
    </source>
</evidence>
<dbReference type="InterPro" id="IPR000718">
    <property type="entry name" value="Peptidase_M13"/>
</dbReference>
<keyword evidence="14" id="KW-1185">Reference proteome</keyword>
<keyword evidence="4" id="KW-0645">Protease</keyword>
<name>D6WMM2_TRICA</name>
<evidence type="ECO:0000259" key="11">
    <source>
        <dbReference type="Pfam" id="PF01431"/>
    </source>
</evidence>
<comment type="subcellular location">
    <subcellularLocation>
        <location evidence="2">Cell membrane</location>
        <topology evidence="2">Single-pass type II membrane protein</topology>
    </subcellularLocation>
</comment>
<keyword evidence="10" id="KW-0812">Transmembrane</keyword>
<evidence type="ECO:0000259" key="12">
    <source>
        <dbReference type="Pfam" id="PF05649"/>
    </source>
</evidence>
<keyword evidence="10" id="KW-0472">Membrane</keyword>
<evidence type="ECO:0000256" key="6">
    <source>
        <dbReference type="ARBA" id="ARBA00022801"/>
    </source>
</evidence>
<dbReference type="GO" id="GO:0016485">
    <property type="term" value="P:protein processing"/>
    <property type="evidence" value="ECO:0000318"/>
    <property type="project" value="GO_Central"/>
</dbReference>
<evidence type="ECO:0000256" key="2">
    <source>
        <dbReference type="ARBA" id="ARBA00004401"/>
    </source>
</evidence>
<reference evidence="13 14" key="2">
    <citation type="journal article" date="2010" name="Nucleic Acids Res.">
        <title>BeetleBase in 2010: revisions to provide comprehensive genomic information for Tribolium castaneum.</title>
        <authorList>
            <person name="Kim H.S."/>
            <person name="Murphy T."/>
            <person name="Xia J."/>
            <person name="Caragea D."/>
            <person name="Park Y."/>
            <person name="Beeman R.W."/>
            <person name="Lorenzen M.D."/>
            <person name="Butcher S."/>
            <person name="Manak J.R."/>
            <person name="Brown S.J."/>
        </authorList>
    </citation>
    <scope>GENOME REANNOTATION</scope>
    <source>
        <strain evidence="13 14">Georgia GA2</strain>
    </source>
</reference>